<dbReference type="Proteomes" id="UP000751518">
    <property type="component" value="Unassembled WGS sequence"/>
</dbReference>
<name>A0A955LKU3_UNCKA</name>
<reference evidence="2" key="1">
    <citation type="submission" date="2020-04" db="EMBL/GenBank/DDBJ databases">
        <authorList>
            <person name="Zhang T."/>
        </authorList>
    </citation>
    <scope>NUCLEOTIDE SEQUENCE</scope>
    <source>
        <strain evidence="2">HKST-UBA03</strain>
    </source>
</reference>
<comment type="caution">
    <text evidence="2">The sequence shown here is derived from an EMBL/GenBank/DDBJ whole genome shotgun (WGS) entry which is preliminary data.</text>
</comment>
<feature type="transmembrane region" description="Helical" evidence="1">
    <location>
        <begin position="202"/>
        <end position="223"/>
    </location>
</feature>
<accession>A0A955LKU3</accession>
<dbReference type="AlphaFoldDB" id="A0A955LKU3"/>
<feature type="transmembrane region" description="Helical" evidence="1">
    <location>
        <begin position="235"/>
        <end position="253"/>
    </location>
</feature>
<dbReference type="EMBL" id="JAGQKZ010000030">
    <property type="protein sequence ID" value="MCA9392238.1"/>
    <property type="molecule type" value="Genomic_DNA"/>
</dbReference>
<dbReference type="InterPro" id="IPR010390">
    <property type="entry name" value="ABC-2_transporter-like"/>
</dbReference>
<organism evidence="2 3">
    <name type="scientific">candidate division WWE3 bacterium</name>
    <dbReference type="NCBI Taxonomy" id="2053526"/>
    <lineage>
        <taxon>Bacteria</taxon>
        <taxon>Katanobacteria</taxon>
    </lineage>
</organism>
<sequence>MNHSVIKRYIKLYLHFFRFTIIQKTQYRFSFFIEIFIELGYLLWTIVFFSVVYSNINAIAGWTYDEMLILVGLSMIFGQLLIGLFYVWNHRVLPERIKDASIDFTLLKPINNMFALTAANTYPGSFIAAIAGIVLIARGLVGLNIVIQPLNVIVALVLLINSLIVGYAIFTIITSFAFKFINASFLPDIANDLVNQFSGYPASVYKGVVKILLFSILPVLYAASFPAESLIRGVPFYHVVWSFVLAVVFLLLAKEIWDRMIKLYSSASS</sequence>
<protein>
    <submittedName>
        <fullName evidence="2">ABC-2 family transporter protein</fullName>
    </submittedName>
</protein>
<feature type="transmembrane region" description="Helical" evidence="1">
    <location>
        <begin position="153"/>
        <end position="181"/>
    </location>
</feature>
<proteinExistence type="predicted"/>
<evidence type="ECO:0000313" key="2">
    <source>
        <dbReference type="EMBL" id="MCA9392238.1"/>
    </source>
</evidence>
<dbReference type="PANTHER" id="PTHR36833">
    <property type="entry name" value="SLR0610 PROTEIN-RELATED"/>
    <property type="match status" value="1"/>
</dbReference>
<dbReference type="Pfam" id="PF06182">
    <property type="entry name" value="ABC2_membrane_6"/>
    <property type="match status" value="1"/>
</dbReference>
<keyword evidence="1" id="KW-1133">Transmembrane helix</keyword>
<feature type="transmembrane region" description="Helical" evidence="1">
    <location>
        <begin position="68"/>
        <end position="88"/>
    </location>
</feature>
<keyword evidence="1" id="KW-0472">Membrane</keyword>
<keyword evidence="1" id="KW-0812">Transmembrane</keyword>
<evidence type="ECO:0000256" key="1">
    <source>
        <dbReference type="SAM" id="Phobius"/>
    </source>
</evidence>
<reference evidence="2" key="2">
    <citation type="journal article" date="2021" name="Microbiome">
        <title>Successional dynamics and alternative stable states in a saline activated sludge microbial community over 9 years.</title>
        <authorList>
            <person name="Wang Y."/>
            <person name="Ye J."/>
            <person name="Ju F."/>
            <person name="Liu L."/>
            <person name="Boyd J.A."/>
            <person name="Deng Y."/>
            <person name="Parks D.H."/>
            <person name="Jiang X."/>
            <person name="Yin X."/>
            <person name="Woodcroft B.J."/>
            <person name="Tyson G.W."/>
            <person name="Hugenholtz P."/>
            <person name="Polz M.F."/>
            <person name="Zhang T."/>
        </authorList>
    </citation>
    <scope>NUCLEOTIDE SEQUENCE</scope>
    <source>
        <strain evidence="2">HKST-UBA03</strain>
    </source>
</reference>
<feature type="transmembrane region" description="Helical" evidence="1">
    <location>
        <begin position="31"/>
        <end position="56"/>
    </location>
</feature>
<gene>
    <name evidence="2" type="ORF">KC614_03485</name>
</gene>
<evidence type="ECO:0000313" key="3">
    <source>
        <dbReference type="Proteomes" id="UP000751518"/>
    </source>
</evidence>
<dbReference type="PANTHER" id="PTHR36833:SF2">
    <property type="entry name" value="SLR0610 PROTEIN"/>
    <property type="match status" value="1"/>
</dbReference>